<dbReference type="OrthoDB" id="10251508at2759"/>
<accession>A0A8S0X657</accession>
<gene>
    <name evidence="3" type="ORF">AAE3_LOCUS10785</name>
</gene>
<evidence type="ECO:0000313" key="4">
    <source>
        <dbReference type="Proteomes" id="UP000467700"/>
    </source>
</evidence>
<comment type="caution">
    <text evidence="3">The sequence shown here is derived from an EMBL/GenBank/DDBJ whole genome shotgun (WGS) entry which is preliminary data.</text>
</comment>
<organism evidence="3 4">
    <name type="scientific">Cyclocybe aegerita</name>
    <name type="common">Black poplar mushroom</name>
    <name type="synonym">Agrocybe aegerita</name>
    <dbReference type="NCBI Taxonomy" id="1973307"/>
    <lineage>
        <taxon>Eukaryota</taxon>
        <taxon>Fungi</taxon>
        <taxon>Dikarya</taxon>
        <taxon>Basidiomycota</taxon>
        <taxon>Agaricomycotina</taxon>
        <taxon>Agaricomycetes</taxon>
        <taxon>Agaricomycetidae</taxon>
        <taxon>Agaricales</taxon>
        <taxon>Agaricineae</taxon>
        <taxon>Bolbitiaceae</taxon>
        <taxon>Cyclocybe</taxon>
    </lineage>
</organism>
<evidence type="ECO:0000259" key="2">
    <source>
        <dbReference type="Pfam" id="PF08495"/>
    </source>
</evidence>
<feature type="compositionally biased region" description="Pro residues" evidence="1">
    <location>
        <begin position="382"/>
        <end position="393"/>
    </location>
</feature>
<dbReference type="EMBL" id="CACVBS010000068">
    <property type="protein sequence ID" value="CAA7268452.1"/>
    <property type="molecule type" value="Genomic_DNA"/>
</dbReference>
<protein>
    <recommendedName>
        <fullName evidence="2">FIST domain-containing protein</fullName>
    </recommendedName>
</protein>
<sequence length="462" mass="50214">MRLIHLSTVLSRSSTGLLSHIQDISLRHAGQGHTLLFALSANFPLAEDLQEVVSRLTKFNDVASGDTGRGHTIGCLTDSYVNCEFPFFRQSKDALSCAIAILDSTYSVPFYSNLRGRVQPQVGRWHSFRKTDEDAIRTTEGMETSSETNWEEVWSRSTASRGEWREKLPHVLRSVAPDIQTLLHFSNPHPDDFTQTLTHNLPRSTTLGLIAAPTNFITGRDVTLFFDGKIYSEGSVGVALLKDQKTRTKTDFLGVKRLSGPMTVTSMEGNMVNALNSSNPTQLLLRGIEVAGLSPSISTTFKEDEQFALGVVGPSGEISHTYKITAGDPKSRGGSISLDAFRAPAVGTVVQFLHRSSNKPMQLPNALAESKAQTLSFVTTPEPSPSGPSSPSPEDPDTTVVIPQTFLAPSHRGFVLSRPTGSADALVMPEDTTEPVDVRKEGPIPEAWSCSLPGGMASIEYW</sequence>
<dbReference type="Pfam" id="PF08495">
    <property type="entry name" value="FIST"/>
    <property type="match status" value="1"/>
</dbReference>
<evidence type="ECO:0000313" key="3">
    <source>
        <dbReference type="EMBL" id="CAA7268452.1"/>
    </source>
</evidence>
<dbReference type="Proteomes" id="UP000467700">
    <property type="component" value="Unassembled WGS sequence"/>
</dbReference>
<feature type="region of interest" description="Disordered" evidence="1">
    <location>
        <begin position="376"/>
        <end position="399"/>
    </location>
</feature>
<dbReference type="InterPro" id="IPR013702">
    <property type="entry name" value="FIST_domain_N"/>
</dbReference>
<reference evidence="3 4" key="1">
    <citation type="submission" date="2020-01" db="EMBL/GenBank/DDBJ databases">
        <authorList>
            <person name="Gupta K D."/>
        </authorList>
    </citation>
    <scope>NUCLEOTIDE SEQUENCE [LARGE SCALE GENOMIC DNA]</scope>
</reference>
<evidence type="ECO:0000256" key="1">
    <source>
        <dbReference type="SAM" id="MobiDB-lite"/>
    </source>
</evidence>
<keyword evidence="4" id="KW-1185">Reference proteome</keyword>
<dbReference type="AlphaFoldDB" id="A0A8S0X657"/>
<proteinExistence type="predicted"/>
<feature type="domain" description="FIST" evidence="2">
    <location>
        <begin position="220"/>
        <end position="276"/>
    </location>
</feature>
<name>A0A8S0X657_CYCAE</name>